<sequence>MFSPFAFQAIRNGVARFDLRKPAAVQNDNSIDSSNTFESQASANQQVCAPPADDPAEHNDSRFILNVSMAQKYCDDDEENSSVFTLDELEGWAALRKEYQHDRFKQITPHFQQVPEILNLLQALIAGHRPS</sequence>
<feature type="compositionally biased region" description="Polar residues" evidence="1">
    <location>
        <begin position="28"/>
        <end position="47"/>
    </location>
</feature>
<dbReference type="Proteomes" id="UP000027730">
    <property type="component" value="Unassembled WGS sequence"/>
</dbReference>
<protein>
    <submittedName>
        <fullName evidence="2">Uncharacterized protein</fullName>
    </submittedName>
</protein>
<reference evidence="2 3" key="1">
    <citation type="journal article" date="2014" name="BMC Genomics">
        <title>Genome sequencing of four Aureobasidium pullulans varieties: biotechnological potential, stress tolerance, and description of new species.</title>
        <authorList>
            <person name="Gostin Ar C."/>
            <person name="Ohm R.A."/>
            <person name="Kogej T."/>
            <person name="Sonjak S."/>
            <person name="Turk M."/>
            <person name="Zajc J."/>
            <person name="Zalar P."/>
            <person name="Grube M."/>
            <person name="Sun H."/>
            <person name="Han J."/>
            <person name="Sharma A."/>
            <person name="Chiniquy J."/>
            <person name="Ngan C.Y."/>
            <person name="Lipzen A."/>
            <person name="Barry K."/>
            <person name="Grigoriev I.V."/>
            <person name="Gunde-Cimerman N."/>
        </authorList>
    </citation>
    <scope>NUCLEOTIDE SEQUENCE [LARGE SCALE GENOMIC DNA]</scope>
    <source>
        <strain evidence="2 3">CBS 147.97</strain>
    </source>
</reference>
<feature type="region of interest" description="Disordered" evidence="1">
    <location>
        <begin position="28"/>
        <end position="59"/>
    </location>
</feature>
<accession>A0A074X2Q1</accession>
<dbReference type="AlphaFoldDB" id="A0A074X2Q1"/>
<evidence type="ECO:0000313" key="2">
    <source>
        <dbReference type="EMBL" id="KEQ76282.1"/>
    </source>
</evidence>
<proteinExistence type="predicted"/>
<name>A0A074X2Q1_9PEZI</name>
<keyword evidence="3" id="KW-1185">Reference proteome</keyword>
<dbReference type="EMBL" id="KL584704">
    <property type="protein sequence ID" value="KEQ76282.1"/>
    <property type="molecule type" value="Genomic_DNA"/>
</dbReference>
<organism evidence="2 3">
    <name type="scientific">Aureobasidium namibiae CBS 147.97</name>
    <dbReference type="NCBI Taxonomy" id="1043004"/>
    <lineage>
        <taxon>Eukaryota</taxon>
        <taxon>Fungi</taxon>
        <taxon>Dikarya</taxon>
        <taxon>Ascomycota</taxon>
        <taxon>Pezizomycotina</taxon>
        <taxon>Dothideomycetes</taxon>
        <taxon>Dothideomycetidae</taxon>
        <taxon>Dothideales</taxon>
        <taxon>Saccotheciaceae</taxon>
        <taxon>Aureobasidium</taxon>
    </lineage>
</organism>
<dbReference type="HOGENOM" id="CLU_1927183_0_0_1"/>
<evidence type="ECO:0000256" key="1">
    <source>
        <dbReference type="SAM" id="MobiDB-lite"/>
    </source>
</evidence>
<dbReference type="RefSeq" id="XP_013430536.1">
    <property type="nucleotide sequence ID" value="XM_013575082.1"/>
</dbReference>
<evidence type="ECO:0000313" key="3">
    <source>
        <dbReference type="Proteomes" id="UP000027730"/>
    </source>
</evidence>
<gene>
    <name evidence="2" type="ORF">M436DRAFT_79532</name>
</gene>
<dbReference type="GeneID" id="25416455"/>